<dbReference type="AlphaFoldDB" id="A0A4C1Z965"/>
<evidence type="ECO:0000313" key="1">
    <source>
        <dbReference type="EMBL" id="GBP84250.1"/>
    </source>
</evidence>
<reference evidence="1 2" key="1">
    <citation type="journal article" date="2019" name="Commun. Biol.">
        <title>The bagworm genome reveals a unique fibroin gene that provides high tensile strength.</title>
        <authorList>
            <person name="Kono N."/>
            <person name="Nakamura H."/>
            <person name="Ohtoshi R."/>
            <person name="Tomita M."/>
            <person name="Numata K."/>
            <person name="Arakawa K."/>
        </authorList>
    </citation>
    <scope>NUCLEOTIDE SEQUENCE [LARGE SCALE GENOMIC DNA]</scope>
</reference>
<dbReference type="Proteomes" id="UP000299102">
    <property type="component" value="Unassembled WGS sequence"/>
</dbReference>
<organism evidence="1 2">
    <name type="scientific">Eumeta variegata</name>
    <name type="common">Bagworm moth</name>
    <name type="synonym">Eumeta japonica</name>
    <dbReference type="NCBI Taxonomy" id="151549"/>
    <lineage>
        <taxon>Eukaryota</taxon>
        <taxon>Metazoa</taxon>
        <taxon>Ecdysozoa</taxon>
        <taxon>Arthropoda</taxon>
        <taxon>Hexapoda</taxon>
        <taxon>Insecta</taxon>
        <taxon>Pterygota</taxon>
        <taxon>Neoptera</taxon>
        <taxon>Endopterygota</taxon>
        <taxon>Lepidoptera</taxon>
        <taxon>Glossata</taxon>
        <taxon>Ditrysia</taxon>
        <taxon>Tineoidea</taxon>
        <taxon>Psychidae</taxon>
        <taxon>Oiketicinae</taxon>
        <taxon>Eumeta</taxon>
    </lineage>
</organism>
<name>A0A4C1Z965_EUMVA</name>
<keyword evidence="2" id="KW-1185">Reference proteome</keyword>
<comment type="caution">
    <text evidence="1">The sequence shown here is derived from an EMBL/GenBank/DDBJ whole genome shotgun (WGS) entry which is preliminary data.</text>
</comment>
<protein>
    <submittedName>
        <fullName evidence="1">Uncharacterized protein</fullName>
    </submittedName>
</protein>
<accession>A0A4C1Z965</accession>
<gene>
    <name evidence="1" type="ORF">EVAR_60194_1</name>
</gene>
<proteinExistence type="predicted"/>
<evidence type="ECO:0000313" key="2">
    <source>
        <dbReference type="Proteomes" id="UP000299102"/>
    </source>
</evidence>
<sequence>MPHPPDTRDACRTGHKVEVASARAGPTAPTLRLTAYIYKSRDRLAQAECSAHDAMRIPDSSLTLPPFFFFHPSAFP</sequence>
<dbReference type="EMBL" id="BGZK01001668">
    <property type="protein sequence ID" value="GBP84250.1"/>
    <property type="molecule type" value="Genomic_DNA"/>
</dbReference>